<keyword evidence="3" id="KW-0863">Zinc-finger</keyword>
<dbReference type="InterPro" id="IPR013088">
    <property type="entry name" value="Znf_NHR/GATA"/>
</dbReference>
<dbReference type="SUPFAM" id="SSF48508">
    <property type="entry name" value="Nuclear receptor ligand-binding domain"/>
    <property type="match status" value="1"/>
</dbReference>
<dbReference type="EMBL" id="CAJNOH010000457">
    <property type="protein sequence ID" value="CAF1045898.1"/>
    <property type="molecule type" value="Genomic_DNA"/>
</dbReference>
<evidence type="ECO:0000256" key="8">
    <source>
        <dbReference type="ARBA" id="ARBA00023170"/>
    </source>
</evidence>
<evidence type="ECO:0000259" key="12">
    <source>
        <dbReference type="PROSITE" id="PS51843"/>
    </source>
</evidence>
<dbReference type="PANTHER" id="PTHR45805">
    <property type="entry name" value="NUCLEAR HORMONE RECEPTOR HR3-RELATED"/>
    <property type="match status" value="1"/>
</dbReference>
<dbReference type="SMART" id="SM00399">
    <property type="entry name" value="ZnF_C4"/>
    <property type="match status" value="1"/>
</dbReference>
<evidence type="ECO:0000256" key="10">
    <source>
        <dbReference type="SAM" id="MobiDB-lite"/>
    </source>
</evidence>
<evidence type="ECO:0000256" key="6">
    <source>
        <dbReference type="ARBA" id="ARBA00023125"/>
    </source>
</evidence>
<dbReference type="CDD" id="cd06916">
    <property type="entry name" value="NR_DBD_like"/>
    <property type="match status" value="1"/>
</dbReference>
<evidence type="ECO:0000256" key="5">
    <source>
        <dbReference type="ARBA" id="ARBA00023015"/>
    </source>
</evidence>
<keyword evidence="16" id="KW-1185">Reference proteome</keyword>
<evidence type="ECO:0000256" key="7">
    <source>
        <dbReference type="ARBA" id="ARBA00023163"/>
    </source>
</evidence>
<evidence type="ECO:0000256" key="4">
    <source>
        <dbReference type="ARBA" id="ARBA00022833"/>
    </source>
</evidence>
<gene>
    <name evidence="14" type="ORF">JXQ802_LOCUS30745</name>
    <name evidence="13" type="ORF">PYM288_LOCUS16892</name>
</gene>
<dbReference type="PROSITE" id="PS00031">
    <property type="entry name" value="NUCLEAR_REC_DBD_1"/>
    <property type="match status" value="1"/>
</dbReference>
<dbReference type="Pfam" id="PF00105">
    <property type="entry name" value="zf-C4"/>
    <property type="match status" value="1"/>
</dbReference>
<comment type="subcellular location">
    <subcellularLocation>
        <location evidence="1">Nucleus</location>
    </subcellularLocation>
</comment>
<dbReference type="PANTHER" id="PTHR45805:SF2">
    <property type="entry name" value="NUCLEAR HORMONE RECEPTOR HR3-RELATED"/>
    <property type="match status" value="1"/>
</dbReference>
<dbReference type="InterPro" id="IPR035500">
    <property type="entry name" value="NHR-like_dom_sf"/>
</dbReference>
<keyword evidence="5" id="KW-0805">Transcription regulation</keyword>
<feature type="compositionally biased region" description="Low complexity" evidence="10">
    <location>
        <begin position="177"/>
        <end position="186"/>
    </location>
</feature>
<comment type="caution">
    <text evidence="13">The sequence shown here is derived from an EMBL/GenBank/DDBJ whole genome shotgun (WGS) entry which is preliminary data.</text>
</comment>
<proteinExistence type="predicted"/>
<name>A0A814K0N8_9BILA</name>
<evidence type="ECO:0000256" key="3">
    <source>
        <dbReference type="ARBA" id="ARBA00022771"/>
    </source>
</evidence>
<evidence type="ECO:0000313" key="16">
    <source>
        <dbReference type="Proteomes" id="UP000663870"/>
    </source>
</evidence>
<dbReference type="SUPFAM" id="SSF57716">
    <property type="entry name" value="Glucocorticoid receptor-like (DNA-binding domain)"/>
    <property type="match status" value="1"/>
</dbReference>
<feature type="domain" description="Nuclear receptor" evidence="11">
    <location>
        <begin position="50"/>
        <end position="125"/>
    </location>
</feature>
<dbReference type="GO" id="GO:0005634">
    <property type="term" value="C:nucleus"/>
    <property type="evidence" value="ECO:0007669"/>
    <property type="project" value="UniProtKB-SubCell"/>
</dbReference>
<feature type="compositionally biased region" description="Polar residues" evidence="10">
    <location>
        <begin position="187"/>
        <end position="196"/>
    </location>
</feature>
<dbReference type="AlphaFoldDB" id="A0A814K0N8"/>
<dbReference type="InterPro" id="IPR001628">
    <property type="entry name" value="Znf_hrmn_rcpt"/>
</dbReference>
<feature type="region of interest" description="Disordered" evidence="10">
    <location>
        <begin position="165"/>
        <end position="196"/>
    </location>
</feature>
<evidence type="ECO:0000256" key="9">
    <source>
        <dbReference type="ARBA" id="ARBA00023242"/>
    </source>
</evidence>
<dbReference type="GO" id="GO:0008270">
    <property type="term" value="F:zinc ion binding"/>
    <property type="evidence" value="ECO:0007669"/>
    <property type="project" value="UniProtKB-KW"/>
</dbReference>
<evidence type="ECO:0000313" key="15">
    <source>
        <dbReference type="Proteomes" id="UP000663854"/>
    </source>
</evidence>
<evidence type="ECO:0000313" key="14">
    <source>
        <dbReference type="EMBL" id="CAF1324878.1"/>
    </source>
</evidence>
<evidence type="ECO:0000313" key="13">
    <source>
        <dbReference type="EMBL" id="CAF1045898.1"/>
    </source>
</evidence>
<dbReference type="EMBL" id="CAJNOL010001265">
    <property type="protein sequence ID" value="CAF1324878.1"/>
    <property type="molecule type" value="Genomic_DNA"/>
</dbReference>
<evidence type="ECO:0000259" key="11">
    <source>
        <dbReference type="PROSITE" id="PS51030"/>
    </source>
</evidence>
<organism evidence="13 15">
    <name type="scientific">Rotaria sordida</name>
    <dbReference type="NCBI Taxonomy" id="392033"/>
    <lineage>
        <taxon>Eukaryota</taxon>
        <taxon>Metazoa</taxon>
        <taxon>Spiralia</taxon>
        <taxon>Gnathifera</taxon>
        <taxon>Rotifera</taxon>
        <taxon>Eurotatoria</taxon>
        <taxon>Bdelloidea</taxon>
        <taxon>Philodinida</taxon>
        <taxon>Philodinidae</taxon>
        <taxon>Rotaria</taxon>
    </lineage>
</organism>
<keyword evidence="4" id="KW-0862">Zinc</keyword>
<evidence type="ECO:0000256" key="1">
    <source>
        <dbReference type="ARBA" id="ARBA00004123"/>
    </source>
</evidence>
<dbReference type="PROSITE" id="PS51843">
    <property type="entry name" value="NR_LBD"/>
    <property type="match status" value="1"/>
</dbReference>
<dbReference type="PROSITE" id="PS51030">
    <property type="entry name" value="NUCLEAR_REC_DBD_2"/>
    <property type="match status" value="1"/>
</dbReference>
<sequence length="560" mass="65069">MTMNFSSTQISTSSCQSEQKEQQISSQNQHQELLPISHKKSIKKTQSFPFGKCRICHDVATGVHYGVITCEGCKGFFKRSITRGVSNQCLFANKCIVSIGTRNRCKSCRFNRCIEQGMSMDNVKMGRIPKKIKEKALCYYKECQEKNIDHETEDDKMEVMIFSPHLDGNSSNQMVKSTSSSPSGNSINDNTQLSNNKNPYMLVDSPEILQSLKEPFPSIDLIELTLSLSNNFNHNLSLLRLPSVLYSLKLSENWTNSIKFNNDLSIDNNTQMTVSKYISNINENILIDYRLNCNLHYSKKNILQIMRYLLPKLCQPFLIYEFDFEIMSFFRYIRWNVFKSYLKHTKRLRILIKRMFKLINDGITNYSDINITYEHMWDGVQASIGVHVNELTGFARDTLGLNELNSIDFIQILNNRVFDFWIVLNYPLFHKNETYIMTPNGLPYTRYFMNKFIGKTTTDALHEFSQRLHALNMTQVDHSLMMTLVICQPDQQIKDQENIHIIKHCYMYALYIQLCSTRPENQAKILFNNILEIIDSINSLNELCKKNIGKIVLDKTISHE</sequence>
<dbReference type="Gene3D" id="1.10.565.10">
    <property type="entry name" value="Retinoid X Receptor"/>
    <property type="match status" value="1"/>
</dbReference>
<keyword evidence="6" id="KW-0238">DNA-binding</keyword>
<feature type="domain" description="NR LBD" evidence="12">
    <location>
        <begin position="347"/>
        <end position="560"/>
    </location>
</feature>
<dbReference type="Proteomes" id="UP000663854">
    <property type="component" value="Unassembled WGS sequence"/>
</dbReference>
<dbReference type="Gene3D" id="3.30.50.10">
    <property type="entry name" value="Erythroid Transcription Factor GATA-1, subunit A"/>
    <property type="match status" value="1"/>
</dbReference>
<evidence type="ECO:0000256" key="2">
    <source>
        <dbReference type="ARBA" id="ARBA00022723"/>
    </source>
</evidence>
<dbReference type="Proteomes" id="UP000663870">
    <property type="component" value="Unassembled WGS sequence"/>
</dbReference>
<dbReference type="GO" id="GO:0000978">
    <property type="term" value="F:RNA polymerase II cis-regulatory region sequence-specific DNA binding"/>
    <property type="evidence" value="ECO:0007669"/>
    <property type="project" value="TreeGrafter"/>
</dbReference>
<keyword evidence="9" id="KW-0539">Nucleus</keyword>
<accession>A0A814K0N8</accession>
<keyword evidence="7" id="KW-0804">Transcription</keyword>
<evidence type="ECO:0008006" key="17">
    <source>
        <dbReference type="Google" id="ProtNLM"/>
    </source>
</evidence>
<keyword evidence="8" id="KW-0675">Receptor</keyword>
<reference evidence="13" key="1">
    <citation type="submission" date="2021-02" db="EMBL/GenBank/DDBJ databases">
        <authorList>
            <person name="Nowell W R."/>
        </authorList>
    </citation>
    <scope>NUCLEOTIDE SEQUENCE</scope>
</reference>
<protein>
    <recommendedName>
        <fullName evidence="17">Nuclear receptor domain-containing protein</fullName>
    </recommendedName>
</protein>
<keyword evidence="2" id="KW-0479">Metal-binding</keyword>
<dbReference type="GO" id="GO:0004879">
    <property type="term" value="F:nuclear receptor activity"/>
    <property type="evidence" value="ECO:0007669"/>
    <property type="project" value="TreeGrafter"/>
</dbReference>
<dbReference type="InterPro" id="IPR000536">
    <property type="entry name" value="Nucl_hrmn_rcpt_lig-bd"/>
</dbReference>
<dbReference type="PRINTS" id="PR00047">
    <property type="entry name" value="STROIDFINGER"/>
</dbReference>